<evidence type="ECO:0000256" key="6">
    <source>
        <dbReference type="ARBA" id="ARBA00047561"/>
    </source>
</evidence>
<dbReference type="RefSeq" id="WP_039684576.1">
    <property type="nucleotide sequence ID" value="NZ_CP010028.1"/>
</dbReference>
<comment type="catalytic activity">
    <reaction evidence="6">
        <text>precorrin-2 + NAD(+) = sirohydrochlorin + NADH + 2 H(+)</text>
        <dbReference type="Rhea" id="RHEA:15613"/>
        <dbReference type="ChEBI" id="CHEBI:15378"/>
        <dbReference type="ChEBI" id="CHEBI:57540"/>
        <dbReference type="ChEBI" id="CHEBI:57945"/>
        <dbReference type="ChEBI" id="CHEBI:58351"/>
        <dbReference type="ChEBI" id="CHEBI:58827"/>
        <dbReference type="EC" id="1.3.1.76"/>
    </reaction>
</comment>
<proteinExistence type="predicted"/>
<keyword evidence="5" id="KW-0627">Porphyrin biosynthesis</keyword>
<dbReference type="GO" id="GO:0043115">
    <property type="term" value="F:precorrin-2 dehydrogenase activity"/>
    <property type="evidence" value="ECO:0007669"/>
    <property type="project" value="UniProtKB-EC"/>
</dbReference>
<evidence type="ECO:0000256" key="2">
    <source>
        <dbReference type="ARBA" id="ARBA00012400"/>
    </source>
</evidence>
<dbReference type="Pfam" id="PF13241">
    <property type="entry name" value="NAD_binding_7"/>
    <property type="match status" value="1"/>
</dbReference>
<dbReference type="InterPro" id="IPR028161">
    <property type="entry name" value="Met8-like"/>
</dbReference>
<gene>
    <name evidence="7" type="ORF">QR90_11140</name>
</gene>
<sequence length="186" mass="19010">MSLLPVFLNLSGERAVVVGGGAVALRRARSLLEAGLAVTVIAPELCPELLALPLTSLRRAYQPGDVAGARVVVAATSRADVNDAVAAAAHQTGALVNHAGEAGQGNLRFAATAQRAGVQVAVNTGRELPMLAQALTRRIAAVLPGQAQIDGWVAARERALTLDGPGRETALRDLKADIHAALGVPA</sequence>
<evidence type="ECO:0000313" key="7">
    <source>
        <dbReference type="EMBL" id="AIZ45518.1"/>
    </source>
</evidence>
<accession>A0A0A7KLS4</accession>
<dbReference type="GO" id="GO:0004325">
    <property type="term" value="F:ferrochelatase activity"/>
    <property type="evidence" value="ECO:0007669"/>
    <property type="project" value="InterPro"/>
</dbReference>
<dbReference type="InterPro" id="IPR006367">
    <property type="entry name" value="Sirohaem_synthase_N"/>
</dbReference>
<reference evidence="8" key="1">
    <citation type="submission" date="2014-11" db="EMBL/GenBank/DDBJ databases">
        <title>Hymenobacter sp. DG25B genome submission.</title>
        <authorList>
            <person name="Jung H.-Y."/>
            <person name="Kim M.K."/>
            <person name="Srinivasan S."/>
            <person name="Lim S."/>
        </authorList>
    </citation>
    <scope>NUCLEOTIDE SEQUENCE [LARGE SCALE GENOMIC DNA]</scope>
    <source>
        <strain evidence="8">DY59</strain>
    </source>
</reference>
<dbReference type="GO" id="GO:0019354">
    <property type="term" value="P:siroheme biosynthetic process"/>
    <property type="evidence" value="ECO:0007669"/>
    <property type="project" value="UniProtKB-UniPathway"/>
</dbReference>
<keyword evidence="4" id="KW-0520">NAD</keyword>
<dbReference type="KEGG" id="dsw:QR90_11140"/>
<evidence type="ECO:0000313" key="8">
    <source>
        <dbReference type="Proteomes" id="UP000030634"/>
    </source>
</evidence>
<dbReference type="EMBL" id="CP010028">
    <property type="protein sequence ID" value="AIZ45518.1"/>
    <property type="molecule type" value="Genomic_DNA"/>
</dbReference>
<dbReference type="STRING" id="1182571.QR90_11140"/>
<evidence type="ECO:0000256" key="5">
    <source>
        <dbReference type="ARBA" id="ARBA00023244"/>
    </source>
</evidence>
<dbReference type="Proteomes" id="UP000030634">
    <property type="component" value="Chromosome"/>
</dbReference>
<evidence type="ECO:0000256" key="3">
    <source>
        <dbReference type="ARBA" id="ARBA00023002"/>
    </source>
</evidence>
<organism evidence="7 8">
    <name type="scientific">Deinococcus radiopugnans</name>
    <dbReference type="NCBI Taxonomy" id="57497"/>
    <lineage>
        <taxon>Bacteria</taxon>
        <taxon>Thermotogati</taxon>
        <taxon>Deinococcota</taxon>
        <taxon>Deinococci</taxon>
        <taxon>Deinococcales</taxon>
        <taxon>Deinococcaceae</taxon>
        <taxon>Deinococcus</taxon>
    </lineage>
</organism>
<dbReference type="InterPro" id="IPR036291">
    <property type="entry name" value="NAD(P)-bd_dom_sf"/>
</dbReference>
<dbReference type="PANTHER" id="PTHR35330">
    <property type="entry name" value="SIROHEME BIOSYNTHESIS PROTEIN MET8"/>
    <property type="match status" value="1"/>
</dbReference>
<dbReference type="UniPathway" id="UPA00262">
    <property type="reaction ID" value="UER00222"/>
</dbReference>
<name>A0A0A7KLS4_9DEIO</name>
<dbReference type="PANTHER" id="PTHR35330:SF1">
    <property type="entry name" value="SIROHEME BIOSYNTHESIS PROTEIN MET8"/>
    <property type="match status" value="1"/>
</dbReference>
<dbReference type="SUPFAM" id="SSF51735">
    <property type="entry name" value="NAD(P)-binding Rossmann-fold domains"/>
    <property type="match status" value="1"/>
</dbReference>
<dbReference type="Gene3D" id="3.40.50.720">
    <property type="entry name" value="NAD(P)-binding Rossmann-like Domain"/>
    <property type="match status" value="1"/>
</dbReference>
<keyword evidence="3" id="KW-0560">Oxidoreductase</keyword>
<dbReference type="SUPFAM" id="SSF75615">
    <property type="entry name" value="Siroheme synthase middle domains-like"/>
    <property type="match status" value="1"/>
</dbReference>
<protein>
    <recommendedName>
        <fullName evidence="2">precorrin-2 dehydrogenase</fullName>
        <ecNumber evidence="2">1.3.1.76</ecNumber>
    </recommendedName>
</protein>
<dbReference type="NCBIfam" id="TIGR01470">
    <property type="entry name" value="cysG_Nterm"/>
    <property type="match status" value="1"/>
</dbReference>
<comment type="pathway">
    <text evidence="1">Porphyrin-containing compound metabolism; siroheme biosynthesis; sirohydrochlorin from precorrin-2: step 1/1.</text>
</comment>
<dbReference type="EC" id="1.3.1.76" evidence="2"/>
<dbReference type="HOGENOM" id="CLU_011276_8_3_0"/>
<evidence type="ECO:0000256" key="1">
    <source>
        <dbReference type="ARBA" id="ARBA00005010"/>
    </source>
</evidence>
<dbReference type="AlphaFoldDB" id="A0A0A7KLS4"/>
<evidence type="ECO:0000256" key="4">
    <source>
        <dbReference type="ARBA" id="ARBA00023027"/>
    </source>
</evidence>